<name>A0A8H6H817_9AGAR</name>
<sequence length="852" mass="97262">MVNFYREFPKLLDYILDSESDPEIGELCACGEGISTCCCRDCTFYRPTCAPCFVKSHLGSNPFHWAEVWNGTHFERHDISEVVPGTVLTVGHTTDRGNQCPYADYSKPLGFILTCLNGTHRTKVVFCECKASTVKRYDHLMSMEIFPSTLSRPESGFTFTLLRDFHLQTLTSKKSSYDYMEAIRCKTNNAFPQDVPDMYKNFVRVQRVWRALSNIKRNGQGHNIDKFLPFRPKGSVLVPCFACPEPEFNTPKEANTVTICNSNIAHSIIRHVDMLYIMMDGHFGLQRFAMVDDPDDISLLRGMGFFPVDDEYNAFVLGDLLTSEEKATCSKFNAVEMQNKLKFKGCVITGVLGVECGRHSIFLSMVDLQKGERFGNADFALARALRRFLPALTLGRAKFFKHIVVTYDVACQYFVKLKERFKLSFPLSDVSVMVDMIHMLVPKMHLAGHKEDCRYRFSLNYFDGAGRLHGEGIEPSWAETKQSGGSTQHMNHGHRHDTIIDFHNYWNWRKNRMMSGRLEEQLNEATKMRSKMIMQYKSLSRGHGQDKIEGWLKEPTAATRAPNGEWKSPYRMHTNPSIETADMYFLVPTQEEIMQSFHSKEKSDDAPQEAGASVVFDALKIEEKQRELRALVKSQSTPADDLKERRTKLSGEIKRWRKRYIKAAPLVESLIAAAPQAETIEDESLHLPSSITLAERTKLGLLNLSIYELKLREGEANTAVVGICNSLIHENLLSGVQRQHSRGVYQNTRSHQFINRVKAKRKAYAAQYRECRRRLLELNNLPSTATLPGYPTLQAKDMFQKNATQTRVLGEGKETDSWIWSYGNLRDMDEKEKLEFLSDGQYDYSFGVGGVN</sequence>
<dbReference type="EMBL" id="JACGCI010000198">
    <property type="protein sequence ID" value="KAF6742149.1"/>
    <property type="molecule type" value="Genomic_DNA"/>
</dbReference>
<proteinExistence type="predicted"/>
<dbReference type="InterPro" id="IPR040521">
    <property type="entry name" value="KDZ"/>
</dbReference>
<evidence type="ECO:0000259" key="1">
    <source>
        <dbReference type="Pfam" id="PF18803"/>
    </source>
</evidence>
<gene>
    <name evidence="2" type="ORF">DFP72DRAFT_831246</name>
</gene>
<dbReference type="InterPro" id="IPR041457">
    <property type="entry name" value="CxC2_KDZ-assoc"/>
</dbReference>
<keyword evidence="3" id="KW-1185">Reference proteome</keyword>
<dbReference type="Pfam" id="PF18758">
    <property type="entry name" value="KDZ"/>
    <property type="match status" value="1"/>
</dbReference>
<dbReference type="PANTHER" id="PTHR33104:SF2">
    <property type="entry name" value="CXC3 LIKE CYSTEINE CLUSTER DOMAIN-CONTAINING PROTEIN"/>
    <property type="match status" value="1"/>
</dbReference>
<evidence type="ECO:0000313" key="2">
    <source>
        <dbReference type="EMBL" id="KAF6742149.1"/>
    </source>
</evidence>
<dbReference type="PANTHER" id="PTHR33104">
    <property type="entry name" value="SI:DKEY-29D5.2"/>
    <property type="match status" value="1"/>
</dbReference>
<dbReference type="OrthoDB" id="3257613at2759"/>
<protein>
    <recommendedName>
        <fullName evidence="1">CxC2-like cysteine cluster KDZ transposase-associated domain-containing protein</fullName>
    </recommendedName>
</protein>
<accession>A0A8H6H817</accession>
<comment type="caution">
    <text evidence="2">The sequence shown here is derived from an EMBL/GenBank/DDBJ whole genome shotgun (WGS) entry which is preliminary data.</text>
</comment>
<reference evidence="2 3" key="1">
    <citation type="submission" date="2020-07" db="EMBL/GenBank/DDBJ databases">
        <title>Comparative genomics of pyrophilous fungi reveals a link between fire events and developmental genes.</title>
        <authorList>
            <consortium name="DOE Joint Genome Institute"/>
            <person name="Steindorff A.S."/>
            <person name="Carver A."/>
            <person name="Calhoun S."/>
            <person name="Stillman K."/>
            <person name="Liu H."/>
            <person name="Lipzen A."/>
            <person name="Pangilinan J."/>
            <person name="Labutti K."/>
            <person name="Bruns T.D."/>
            <person name="Grigoriev I.V."/>
        </authorList>
    </citation>
    <scope>NUCLEOTIDE SEQUENCE [LARGE SCALE GENOMIC DNA]</scope>
    <source>
        <strain evidence="2 3">CBS 144469</strain>
    </source>
</reference>
<dbReference type="Pfam" id="PF18803">
    <property type="entry name" value="CxC2"/>
    <property type="match status" value="1"/>
</dbReference>
<evidence type="ECO:0000313" key="3">
    <source>
        <dbReference type="Proteomes" id="UP000521943"/>
    </source>
</evidence>
<organism evidence="2 3">
    <name type="scientific">Ephemerocybe angulata</name>
    <dbReference type="NCBI Taxonomy" id="980116"/>
    <lineage>
        <taxon>Eukaryota</taxon>
        <taxon>Fungi</taxon>
        <taxon>Dikarya</taxon>
        <taxon>Basidiomycota</taxon>
        <taxon>Agaricomycotina</taxon>
        <taxon>Agaricomycetes</taxon>
        <taxon>Agaricomycetidae</taxon>
        <taxon>Agaricales</taxon>
        <taxon>Agaricineae</taxon>
        <taxon>Psathyrellaceae</taxon>
        <taxon>Ephemerocybe</taxon>
    </lineage>
</organism>
<feature type="domain" description="CxC2-like cysteine cluster KDZ transposase-associated" evidence="1">
    <location>
        <begin position="85"/>
        <end position="190"/>
    </location>
</feature>
<dbReference type="AlphaFoldDB" id="A0A8H6H817"/>
<dbReference type="Proteomes" id="UP000521943">
    <property type="component" value="Unassembled WGS sequence"/>
</dbReference>